<evidence type="ECO:0000256" key="3">
    <source>
        <dbReference type="NCBIfam" id="TIGR01900"/>
    </source>
</evidence>
<dbReference type="Gene3D" id="3.30.70.360">
    <property type="match status" value="1"/>
</dbReference>
<dbReference type="Gene3D" id="3.40.630.10">
    <property type="entry name" value="Zn peptidases"/>
    <property type="match status" value="1"/>
</dbReference>
<dbReference type="AlphaFoldDB" id="A0A4T2BZS7"/>
<evidence type="ECO:0000313" key="5">
    <source>
        <dbReference type="EMBL" id="TIH36929.1"/>
    </source>
</evidence>
<reference evidence="5 6" key="1">
    <citation type="journal article" date="2019" name="Microorganisms">
        <title>Systematic Affiliation and Genome Analysis of Subtercola vilae DB165(T) with Particular Emphasis on Cold Adaptation of an Isolate from a High-Altitude Cold Volcano Lake.</title>
        <authorList>
            <person name="Villalobos A.S."/>
            <person name="Wiese J."/>
            <person name="Imhoff J.F."/>
            <person name="Dorador C."/>
            <person name="Keller A."/>
            <person name="Hentschel U."/>
        </authorList>
    </citation>
    <scope>NUCLEOTIDE SEQUENCE [LARGE SCALE GENOMIC DNA]</scope>
    <source>
        <strain evidence="5 6">DB165</strain>
    </source>
</reference>
<dbReference type="PANTHER" id="PTHR43808">
    <property type="entry name" value="ACETYLORNITHINE DEACETYLASE"/>
    <property type="match status" value="1"/>
</dbReference>
<dbReference type="PANTHER" id="PTHR43808:SF31">
    <property type="entry name" value="N-ACETYL-L-CITRULLINE DEACETYLASE"/>
    <property type="match status" value="1"/>
</dbReference>
<comment type="caution">
    <text evidence="5">The sequence shown here is derived from an EMBL/GenBank/DDBJ whole genome shotgun (WGS) entry which is preliminary data.</text>
</comment>
<dbReference type="EMBL" id="QYRT01000014">
    <property type="protein sequence ID" value="TIH36929.1"/>
    <property type="molecule type" value="Genomic_DNA"/>
</dbReference>
<dbReference type="GO" id="GO:0009089">
    <property type="term" value="P:lysine biosynthetic process via diaminopimelate"/>
    <property type="evidence" value="ECO:0007669"/>
    <property type="project" value="UniProtKB-UniRule"/>
</dbReference>
<dbReference type="GO" id="GO:0006526">
    <property type="term" value="P:L-arginine biosynthetic process"/>
    <property type="evidence" value="ECO:0007669"/>
    <property type="project" value="TreeGrafter"/>
</dbReference>
<evidence type="ECO:0000313" key="6">
    <source>
        <dbReference type="Proteomes" id="UP000306192"/>
    </source>
</evidence>
<protein>
    <recommendedName>
        <fullName evidence="3">Succinyl-diaminopimelate desuccinylase</fullName>
        <ecNumber evidence="3">3.5.1.18</ecNumber>
    </recommendedName>
</protein>
<dbReference type="InterPro" id="IPR036264">
    <property type="entry name" value="Bact_exopeptidase_dim_dom"/>
</dbReference>
<keyword evidence="6" id="KW-1185">Reference proteome</keyword>
<dbReference type="RefSeq" id="WP_136642025.1">
    <property type="nucleotide sequence ID" value="NZ_QYRT01000014.1"/>
</dbReference>
<dbReference type="NCBIfam" id="TIGR01900">
    <property type="entry name" value="dapE-gram_pos"/>
    <property type="match status" value="1"/>
</dbReference>
<dbReference type="EC" id="3.5.1.18" evidence="3"/>
<accession>A0A4T2BZS7</accession>
<dbReference type="SUPFAM" id="SSF53187">
    <property type="entry name" value="Zn-dependent exopeptidases"/>
    <property type="match status" value="1"/>
</dbReference>
<name>A0A4T2BZS7_9MICO</name>
<dbReference type="GO" id="GO:0009014">
    <property type="term" value="F:succinyl-diaminopimelate desuccinylase activity"/>
    <property type="evidence" value="ECO:0007669"/>
    <property type="project" value="UniProtKB-UniRule"/>
</dbReference>
<dbReference type="Proteomes" id="UP000306192">
    <property type="component" value="Unassembled WGS sequence"/>
</dbReference>
<dbReference type="OrthoDB" id="7055905at2"/>
<dbReference type="Pfam" id="PF07687">
    <property type="entry name" value="M20_dimer"/>
    <property type="match status" value="1"/>
</dbReference>
<keyword evidence="1" id="KW-0479">Metal-binding</keyword>
<evidence type="ECO:0000256" key="2">
    <source>
        <dbReference type="ARBA" id="ARBA00022801"/>
    </source>
</evidence>
<dbReference type="InterPro" id="IPR002933">
    <property type="entry name" value="Peptidase_M20"/>
</dbReference>
<dbReference type="InterPro" id="IPR011650">
    <property type="entry name" value="Peptidase_M20_dimer"/>
</dbReference>
<dbReference type="GO" id="GO:0046872">
    <property type="term" value="F:metal ion binding"/>
    <property type="evidence" value="ECO:0007669"/>
    <property type="project" value="UniProtKB-KW"/>
</dbReference>
<gene>
    <name evidence="5" type="ORF">D4765_09345</name>
</gene>
<dbReference type="InterPro" id="IPR010174">
    <property type="entry name" value="Succinyl-DAP_deSuclase_DapE"/>
</dbReference>
<organism evidence="5 6">
    <name type="scientific">Subtercola vilae</name>
    <dbReference type="NCBI Taxonomy" id="2056433"/>
    <lineage>
        <taxon>Bacteria</taxon>
        <taxon>Bacillati</taxon>
        <taxon>Actinomycetota</taxon>
        <taxon>Actinomycetes</taxon>
        <taxon>Micrococcales</taxon>
        <taxon>Microbacteriaceae</taxon>
        <taxon>Subtercola</taxon>
    </lineage>
</organism>
<evidence type="ECO:0000259" key="4">
    <source>
        <dbReference type="Pfam" id="PF07687"/>
    </source>
</evidence>
<dbReference type="GO" id="GO:0008777">
    <property type="term" value="F:acetylornithine deacetylase activity"/>
    <property type="evidence" value="ECO:0007669"/>
    <property type="project" value="TreeGrafter"/>
</dbReference>
<dbReference type="Pfam" id="PF01546">
    <property type="entry name" value="Peptidase_M20"/>
    <property type="match status" value="1"/>
</dbReference>
<feature type="domain" description="Peptidase M20 dimerisation" evidence="4">
    <location>
        <begin position="178"/>
        <end position="277"/>
    </location>
</feature>
<dbReference type="SUPFAM" id="SSF55031">
    <property type="entry name" value="Bacterial exopeptidase dimerisation domain"/>
    <property type="match status" value="1"/>
</dbReference>
<evidence type="ECO:0000256" key="1">
    <source>
        <dbReference type="ARBA" id="ARBA00022723"/>
    </source>
</evidence>
<proteinExistence type="predicted"/>
<sequence>MLTDPRAQNVLDLAASSVELTRQICDFESVSGDEKPLADAIEAALAGFGHLEIIRDGDTIVARTNLGRSQRVVIAGHIDTVPLNDNLPTRFETIDGLEYLWGRGTVDMKAGVAVQLKLAAELTEPTVDITWMWYDHEEVSAALNGLGRLAANRPDLFEGDFAILGEPSNSQIEGGCNGNLRIEVRAFGLRSHSARGWVGTNAIHRIAPILDTLAAYRAREVEVDGLVYREGLNAVGISGGVAGNVIPDEAMVHINYRFAPSRSADEAIAHMHELFGEYEITVVDLAEGARPGLDAPLAQQFLAAVGGEAKPKYGWTDVARFSALGTPAVNFGPGDPLKAHADDERVLTSQIIDCERALRLWLSKE</sequence>
<keyword evidence="2 5" id="KW-0378">Hydrolase</keyword>
<dbReference type="InterPro" id="IPR050072">
    <property type="entry name" value="Peptidase_M20A"/>
</dbReference>